<evidence type="ECO:0000313" key="3">
    <source>
        <dbReference type="Proteomes" id="UP000037507"/>
    </source>
</evidence>
<gene>
    <name evidence="2" type="ORF">H663_005930</name>
</gene>
<feature type="transmembrane region" description="Helical" evidence="1">
    <location>
        <begin position="158"/>
        <end position="177"/>
    </location>
</feature>
<name>A0A2T7UFV2_9BURK</name>
<dbReference type="RefSeq" id="WP_053170009.1">
    <property type="nucleotide sequence ID" value="NZ_LFYT02000005.1"/>
</dbReference>
<dbReference type="Proteomes" id="UP000037507">
    <property type="component" value="Unassembled WGS sequence"/>
</dbReference>
<accession>A0A2T7UFV2</accession>
<dbReference type="STRING" id="1293045.H663_03870"/>
<keyword evidence="3" id="KW-1185">Reference proteome</keyword>
<dbReference type="AlphaFoldDB" id="A0A2T7UFV2"/>
<sequence length="188" mass="21736">MNLPPSLTSAHHADLRRKVITVIWSLRIVACIYTAWVFWLIIRPLRDSAGFLNQLGHYWHRDLNTAAPWQVWSVVSLNLIIWLLLFVAVICIWRASRQLLQDMGIGPVTSSWFQRGAWAGLCSALLGMAIRPFMSYLYTLHLSPELQLWQWEVHPNDLMDLLICGVLLMLSYLMAWMSEIAEENKAFV</sequence>
<protein>
    <recommendedName>
        <fullName evidence="4">DUF2975 domain-containing protein</fullName>
    </recommendedName>
</protein>
<dbReference type="OrthoDB" id="8898737at2"/>
<comment type="caution">
    <text evidence="2">The sequence shown here is derived from an EMBL/GenBank/DDBJ whole genome shotgun (WGS) entry which is preliminary data.</text>
</comment>
<evidence type="ECO:0008006" key="4">
    <source>
        <dbReference type="Google" id="ProtNLM"/>
    </source>
</evidence>
<feature type="transmembrane region" description="Helical" evidence="1">
    <location>
        <begin position="116"/>
        <end position="138"/>
    </location>
</feature>
<keyword evidence="1" id="KW-1133">Transmembrane helix</keyword>
<keyword evidence="1" id="KW-0472">Membrane</keyword>
<feature type="transmembrane region" description="Helical" evidence="1">
    <location>
        <begin position="69"/>
        <end position="95"/>
    </location>
</feature>
<proteinExistence type="predicted"/>
<evidence type="ECO:0000313" key="2">
    <source>
        <dbReference type="EMBL" id="PVE43534.1"/>
    </source>
</evidence>
<keyword evidence="1" id="KW-0812">Transmembrane</keyword>
<organism evidence="2 3">
    <name type="scientific">Limnohabitans planktonicus II-D5</name>
    <dbReference type="NCBI Taxonomy" id="1293045"/>
    <lineage>
        <taxon>Bacteria</taxon>
        <taxon>Pseudomonadati</taxon>
        <taxon>Pseudomonadota</taxon>
        <taxon>Betaproteobacteria</taxon>
        <taxon>Burkholderiales</taxon>
        <taxon>Comamonadaceae</taxon>
        <taxon>Limnohabitans</taxon>
    </lineage>
</organism>
<feature type="transmembrane region" description="Helical" evidence="1">
    <location>
        <begin position="21"/>
        <end position="42"/>
    </location>
</feature>
<dbReference type="EMBL" id="LFYT02000005">
    <property type="protein sequence ID" value="PVE43534.1"/>
    <property type="molecule type" value="Genomic_DNA"/>
</dbReference>
<reference evidence="2" key="1">
    <citation type="submission" date="2017-04" db="EMBL/GenBank/DDBJ databases">
        <title>Unexpected and diverse lifestyles within the genus Limnohabitans.</title>
        <authorList>
            <person name="Kasalicky V."/>
            <person name="Mehrshad M."/>
            <person name="Andrei S.-A."/>
            <person name="Salcher M."/>
            <person name="Kratochvilova H."/>
            <person name="Simek K."/>
            <person name="Ghai R."/>
        </authorList>
    </citation>
    <scope>NUCLEOTIDE SEQUENCE [LARGE SCALE GENOMIC DNA]</scope>
    <source>
        <strain evidence="2">II-D5</strain>
    </source>
</reference>
<evidence type="ECO:0000256" key="1">
    <source>
        <dbReference type="SAM" id="Phobius"/>
    </source>
</evidence>